<feature type="compositionally biased region" description="Basic and acidic residues" evidence="1">
    <location>
        <begin position="335"/>
        <end position="357"/>
    </location>
</feature>
<feature type="compositionally biased region" description="Low complexity" evidence="1">
    <location>
        <begin position="515"/>
        <end position="524"/>
    </location>
</feature>
<feature type="region of interest" description="Disordered" evidence="1">
    <location>
        <begin position="53"/>
        <end position="100"/>
    </location>
</feature>
<dbReference type="EMBL" id="JABCIY010000148">
    <property type="protein sequence ID" value="KAF7192342.1"/>
    <property type="molecule type" value="Genomic_DNA"/>
</dbReference>
<feature type="compositionally biased region" description="Polar residues" evidence="1">
    <location>
        <begin position="144"/>
        <end position="153"/>
    </location>
</feature>
<keyword evidence="3" id="KW-1185">Reference proteome</keyword>
<evidence type="ECO:0000313" key="3">
    <source>
        <dbReference type="Proteomes" id="UP000660729"/>
    </source>
</evidence>
<feature type="compositionally biased region" description="Polar residues" evidence="1">
    <location>
        <begin position="177"/>
        <end position="189"/>
    </location>
</feature>
<gene>
    <name evidence="2" type="ORF">HII31_06374</name>
</gene>
<feature type="region of interest" description="Disordered" evidence="1">
    <location>
        <begin position="585"/>
        <end position="615"/>
    </location>
</feature>
<protein>
    <submittedName>
        <fullName evidence="2">Uncharacterized protein</fullName>
    </submittedName>
</protein>
<dbReference type="OrthoDB" id="5404004at2759"/>
<evidence type="ECO:0000313" key="2">
    <source>
        <dbReference type="EMBL" id="KAF7192342.1"/>
    </source>
</evidence>
<dbReference type="AlphaFoldDB" id="A0A8H6VJ52"/>
<feature type="region of interest" description="Disordered" evidence="1">
    <location>
        <begin position="112"/>
        <end position="368"/>
    </location>
</feature>
<feature type="compositionally biased region" description="Basic and acidic residues" evidence="1">
    <location>
        <begin position="552"/>
        <end position="569"/>
    </location>
</feature>
<proteinExistence type="predicted"/>
<feature type="compositionally biased region" description="Basic residues" evidence="1">
    <location>
        <begin position="401"/>
        <end position="411"/>
    </location>
</feature>
<reference evidence="2" key="1">
    <citation type="submission" date="2020-04" db="EMBL/GenBank/DDBJ databases">
        <title>Draft genome resource of the tomato pathogen Pseudocercospora fuligena.</title>
        <authorList>
            <person name="Zaccaron A."/>
        </authorList>
    </citation>
    <scope>NUCLEOTIDE SEQUENCE</scope>
    <source>
        <strain evidence="2">PF001</strain>
    </source>
</reference>
<feature type="region of interest" description="Disordered" evidence="1">
    <location>
        <begin position="455"/>
        <end position="476"/>
    </location>
</feature>
<feature type="compositionally biased region" description="Basic and acidic residues" evidence="1">
    <location>
        <begin position="76"/>
        <end position="100"/>
    </location>
</feature>
<feature type="region of interest" description="Disordered" evidence="1">
    <location>
        <begin position="488"/>
        <end position="569"/>
    </location>
</feature>
<feature type="compositionally biased region" description="Pro residues" evidence="1">
    <location>
        <begin position="191"/>
        <end position="201"/>
    </location>
</feature>
<evidence type="ECO:0000256" key="1">
    <source>
        <dbReference type="SAM" id="MobiDB-lite"/>
    </source>
</evidence>
<feature type="region of interest" description="Disordered" evidence="1">
    <location>
        <begin position="693"/>
        <end position="718"/>
    </location>
</feature>
<comment type="caution">
    <text evidence="2">The sequence shown here is derived from an EMBL/GenBank/DDBJ whole genome shotgun (WGS) entry which is preliminary data.</text>
</comment>
<dbReference type="Proteomes" id="UP000660729">
    <property type="component" value="Unassembled WGS sequence"/>
</dbReference>
<feature type="compositionally biased region" description="Low complexity" evidence="1">
    <location>
        <begin position="585"/>
        <end position="600"/>
    </location>
</feature>
<feature type="compositionally biased region" description="Basic and acidic residues" evidence="1">
    <location>
        <begin position="297"/>
        <end position="306"/>
    </location>
</feature>
<sequence>MPFLQRINSNRLKKNATVKGRMQQDRSAITTATTIGVAKRDIFDIIDEAVEEHRKSMAGRPKSAGVDKRKRSASRKRADMVAEEVKEATQDPKCGEDLQKVGRTIEYTAGLDTFRFPTPSPRMPPRSATLQNGTRFPGMPPRSATYQQTSSPLIYQESPHIGRAIGSPSNAPPSWGRSYTSDHISNRMPNQEPPGRAPPAVPAVAELKQDSPETRKKKSSWKAFSSMFRKSSKRNTEESFYKVKTAAQPKTIGMPYESPELDRPGTPATPLSCLRAPSPGPGMFTHSRTPSCQRSHSRLDERHENRTSYMPAVKSKLLRSPGKRDGSKSPNPWRASEDIFRGRDGRHDSPMSNRENEDIAVPRTPRLDLDLPAPEFPRYSVMFEKLLNGDSKPSLLERRQSKTHRTKSQKRRNGDTDVNDSLQVNTNGGGVKRALTSPHLTRSLSIRVDGKKIAEEPETAVHRPRPIQRSKTAPPGAVSPIAAAFMRQKEAQVDSSPDSPHSLMFSEPSLPPTPTTITTCTDTSSIKRVIEDSEPSWDMMTSKTTAVASDDLSSHRSARTEPYPRVKSPEDLERQIVRVSVARQVSVSRARTRVQRAASSKTAAQPLRPRVVELTKNRKSTVGVVEDASAEPMPDDAASVIAHSRATSMASQMSFEKSRKASVSSAAPMPEDAVKVVAHSRAASGASQILLEKTRKAKSGGRCSAYAGRRIQTGRPRE</sequence>
<organism evidence="2 3">
    <name type="scientific">Pseudocercospora fuligena</name>
    <dbReference type="NCBI Taxonomy" id="685502"/>
    <lineage>
        <taxon>Eukaryota</taxon>
        <taxon>Fungi</taxon>
        <taxon>Dikarya</taxon>
        <taxon>Ascomycota</taxon>
        <taxon>Pezizomycotina</taxon>
        <taxon>Dothideomycetes</taxon>
        <taxon>Dothideomycetidae</taxon>
        <taxon>Mycosphaerellales</taxon>
        <taxon>Mycosphaerellaceae</taxon>
        <taxon>Pseudocercospora</taxon>
    </lineage>
</organism>
<feature type="region of interest" description="Disordered" evidence="1">
    <location>
        <begin position="392"/>
        <end position="434"/>
    </location>
</feature>
<accession>A0A8H6VJ52</accession>
<name>A0A8H6VJ52_9PEZI</name>